<evidence type="ECO:0000313" key="5">
    <source>
        <dbReference type="Proteomes" id="UP001187192"/>
    </source>
</evidence>
<feature type="region of interest" description="Disordered" evidence="2">
    <location>
        <begin position="1"/>
        <end position="36"/>
    </location>
</feature>
<evidence type="ECO:0000313" key="4">
    <source>
        <dbReference type="EMBL" id="GMN46965.1"/>
    </source>
</evidence>
<accession>A0AA88A8F9</accession>
<keyword evidence="5" id="KW-1185">Reference proteome</keyword>
<dbReference type="PROSITE" id="PS50158">
    <property type="entry name" value="ZF_CCHC"/>
    <property type="match status" value="2"/>
</dbReference>
<feature type="domain" description="CCHC-type" evidence="3">
    <location>
        <begin position="249"/>
        <end position="264"/>
    </location>
</feature>
<comment type="caution">
    <text evidence="4">The sequence shown here is derived from an EMBL/GenBank/DDBJ whole genome shotgun (WGS) entry which is preliminary data.</text>
</comment>
<feature type="compositionally biased region" description="Polar residues" evidence="2">
    <location>
        <begin position="438"/>
        <end position="457"/>
    </location>
</feature>
<dbReference type="PANTHER" id="PTHR46978:SF1">
    <property type="entry name" value="ZINC KNUCKLE (CCHC-TYPE) FAMILY PROTEIN"/>
    <property type="match status" value="1"/>
</dbReference>
<feature type="region of interest" description="Disordered" evidence="2">
    <location>
        <begin position="356"/>
        <end position="401"/>
    </location>
</feature>
<protein>
    <recommendedName>
        <fullName evidence="3">CCHC-type domain-containing protein</fullName>
    </recommendedName>
</protein>
<reference evidence="4" key="1">
    <citation type="submission" date="2023-07" db="EMBL/GenBank/DDBJ databases">
        <title>draft genome sequence of fig (Ficus carica).</title>
        <authorList>
            <person name="Takahashi T."/>
            <person name="Nishimura K."/>
        </authorList>
    </citation>
    <scope>NUCLEOTIDE SEQUENCE</scope>
</reference>
<evidence type="ECO:0000259" key="3">
    <source>
        <dbReference type="PROSITE" id="PS50158"/>
    </source>
</evidence>
<proteinExistence type="predicted"/>
<dbReference type="SUPFAM" id="SSF57756">
    <property type="entry name" value="Retrovirus zinc finger-like domains"/>
    <property type="match status" value="2"/>
</dbReference>
<keyword evidence="1" id="KW-0863">Zinc-finger</keyword>
<evidence type="ECO:0000256" key="2">
    <source>
        <dbReference type="SAM" id="MobiDB-lite"/>
    </source>
</evidence>
<gene>
    <name evidence="4" type="ORF">TIFTF001_016140</name>
</gene>
<keyword evidence="1" id="KW-0862">Zinc</keyword>
<dbReference type="GO" id="GO:0003676">
    <property type="term" value="F:nucleic acid binding"/>
    <property type="evidence" value="ECO:0007669"/>
    <property type="project" value="InterPro"/>
</dbReference>
<dbReference type="InterPro" id="IPR036875">
    <property type="entry name" value="Znf_CCHC_sf"/>
</dbReference>
<dbReference type="EMBL" id="BTGU01000024">
    <property type="protein sequence ID" value="GMN46965.1"/>
    <property type="molecule type" value="Genomic_DNA"/>
</dbReference>
<dbReference type="InterPro" id="IPR001878">
    <property type="entry name" value="Znf_CCHC"/>
</dbReference>
<evidence type="ECO:0000256" key="1">
    <source>
        <dbReference type="PROSITE-ProRule" id="PRU00047"/>
    </source>
</evidence>
<feature type="compositionally biased region" description="Basic and acidic residues" evidence="2">
    <location>
        <begin position="8"/>
        <end position="21"/>
    </location>
</feature>
<keyword evidence="1" id="KW-0479">Metal-binding</keyword>
<name>A0AA88A8F9_FICCA</name>
<dbReference type="Gene3D" id="4.10.60.10">
    <property type="entry name" value="Zinc finger, CCHC-type"/>
    <property type="match status" value="2"/>
</dbReference>
<dbReference type="Pfam" id="PF00098">
    <property type="entry name" value="zf-CCHC"/>
    <property type="match status" value="2"/>
</dbReference>
<sequence length="486" mass="54140">MAKREKQKGKLDREVVEEDGRIGSSCDRNSPKSSAAVEIISSDDEAANEDLSLKIVEKAMLMRAARLVPDANADDDGGVVSVESSGVGDGAKVEEKGDVVLPKKKVVKKVIKKVVKKVVKKVKKKKVENFEDEDQNDVIVTKEEEKPKAVEAVAEVVERNPAEIATAAEAVAEATELNPVETANNIVLRKLLRGPRYFDPPDSSWGACYNCGEEGHAAVNCTSARRRKPCFVCGSLEHNAKQCTKGQDCFICKKGGHRAKDCPDKYKSSSLRSKICLKCGDGGHDMFSCRNDYQQDDRKEIHCYVCNCVGHLCCINYVGSRPKEVSCYRCGQLGHTGLMGKRNREPSTPTLRFHREQKHNKAVKSAPHDLGQARKKKKTQYEGSDIKTPKKSKHRGGWIMDDPGDFAYDNGRKHGWRSPKTPSSRGHHISYLNGGGHMSTSQSKQSRNFYETPNFQRPSHGFQYDHYGTRFGNSSSGGNRRNYDWW</sequence>
<organism evidence="4 5">
    <name type="scientific">Ficus carica</name>
    <name type="common">Common fig</name>
    <dbReference type="NCBI Taxonomy" id="3494"/>
    <lineage>
        <taxon>Eukaryota</taxon>
        <taxon>Viridiplantae</taxon>
        <taxon>Streptophyta</taxon>
        <taxon>Embryophyta</taxon>
        <taxon>Tracheophyta</taxon>
        <taxon>Spermatophyta</taxon>
        <taxon>Magnoliopsida</taxon>
        <taxon>eudicotyledons</taxon>
        <taxon>Gunneridae</taxon>
        <taxon>Pentapetalae</taxon>
        <taxon>rosids</taxon>
        <taxon>fabids</taxon>
        <taxon>Rosales</taxon>
        <taxon>Moraceae</taxon>
        <taxon>Ficeae</taxon>
        <taxon>Ficus</taxon>
    </lineage>
</organism>
<feature type="domain" description="CCHC-type" evidence="3">
    <location>
        <begin position="208"/>
        <end position="223"/>
    </location>
</feature>
<dbReference type="SMART" id="SM00343">
    <property type="entry name" value="ZnF_C2HC"/>
    <property type="match status" value="5"/>
</dbReference>
<dbReference type="Proteomes" id="UP001187192">
    <property type="component" value="Unassembled WGS sequence"/>
</dbReference>
<dbReference type="AlphaFoldDB" id="A0AA88A8F9"/>
<dbReference type="PANTHER" id="PTHR46978">
    <property type="entry name" value="ZINC KNUCKLE (CCHC-TYPE) FAMILY PROTEIN"/>
    <property type="match status" value="1"/>
</dbReference>
<dbReference type="GO" id="GO:0008270">
    <property type="term" value="F:zinc ion binding"/>
    <property type="evidence" value="ECO:0007669"/>
    <property type="project" value="UniProtKB-KW"/>
</dbReference>
<feature type="region of interest" description="Disordered" evidence="2">
    <location>
        <begin position="434"/>
        <end position="478"/>
    </location>
</feature>